<gene>
    <name evidence="1" type="ORF">GBAR_LOCUS331</name>
</gene>
<dbReference type="InterPro" id="IPR043137">
    <property type="entry name" value="GGT_ssub_C"/>
</dbReference>
<evidence type="ECO:0000313" key="2">
    <source>
        <dbReference type="Proteomes" id="UP001174909"/>
    </source>
</evidence>
<accession>A0AA35VS29</accession>
<organism evidence="1 2">
    <name type="scientific">Geodia barretti</name>
    <name type="common">Barrett's horny sponge</name>
    <dbReference type="NCBI Taxonomy" id="519541"/>
    <lineage>
        <taxon>Eukaryota</taxon>
        <taxon>Metazoa</taxon>
        <taxon>Porifera</taxon>
        <taxon>Demospongiae</taxon>
        <taxon>Heteroscleromorpha</taxon>
        <taxon>Tetractinellida</taxon>
        <taxon>Astrophorina</taxon>
        <taxon>Geodiidae</taxon>
        <taxon>Geodia</taxon>
    </lineage>
</organism>
<reference evidence="1" key="1">
    <citation type="submission" date="2023-03" db="EMBL/GenBank/DDBJ databases">
        <authorList>
            <person name="Steffen K."/>
            <person name="Cardenas P."/>
        </authorList>
    </citation>
    <scope>NUCLEOTIDE SEQUENCE</scope>
</reference>
<keyword evidence="1" id="KW-0378">Hydrolase</keyword>
<comment type="caution">
    <text evidence="1">The sequence shown here is derived from an EMBL/GenBank/DDBJ whole genome shotgun (WGS) entry which is preliminary data.</text>
</comment>
<dbReference type="Gene3D" id="3.60.20.40">
    <property type="match status" value="1"/>
</dbReference>
<protein>
    <submittedName>
        <fullName evidence="1">Glutathione hydrolase-like YwrD proenzyme</fullName>
    </submittedName>
</protein>
<dbReference type="AlphaFoldDB" id="A0AA35VS29"/>
<dbReference type="GO" id="GO:0016787">
    <property type="term" value="F:hydrolase activity"/>
    <property type="evidence" value="ECO:0007669"/>
    <property type="project" value="UniProtKB-KW"/>
</dbReference>
<dbReference type="SUPFAM" id="SSF56235">
    <property type="entry name" value="N-terminal nucleophile aminohydrolases (Ntn hydrolases)"/>
    <property type="match status" value="1"/>
</dbReference>
<dbReference type="PANTHER" id="PTHR43881:SF1">
    <property type="entry name" value="GAMMA-GLUTAMYLTRANSPEPTIDASE (AFU_ORTHOLOGUE AFUA_4G13580)"/>
    <property type="match status" value="1"/>
</dbReference>
<evidence type="ECO:0000313" key="1">
    <source>
        <dbReference type="EMBL" id="CAI7989786.1"/>
    </source>
</evidence>
<dbReference type="Proteomes" id="UP001174909">
    <property type="component" value="Unassembled WGS sequence"/>
</dbReference>
<keyword evidence="2" id="KW-1185">Reference proteome</keyword>
<dbReference type="PANTHER" id="PTHR43881">
    <property type="entry name" value="GAMMA-GLUTAMYLTRANSPEPTIDASE (AFU_ORTHOLOGUE AFUA_4G13580)"/>
    <property type="match status" value="1"/>
</dbReference>
<dbReference type="Pfam" id="PF01019">
    <property type="entry name" value="G_glu_transpept"/>
    <property type="match status" value="1"/>
</dbReference>
<dbReference type="EMBL" id="CASHTH010000036">
    <property type="protein sequence ID" value="CAI7989786.1"/>
    <property type="molecule type" value="Genomic_DNA"/>
</dbReference>
<dbReference type="InterPro" id="IPR052896">
    <property type="entry name" value="GGT-like_enzyme"/>
</dbReference>
<name>A0AA35VS29_GEOBA</name>
<sequence length="165" mass="17778">MDAEGNMVAATPSGGWLGTSPVIKGLGFPLGTRGQMFYLNPDRPNALQPRKRPRATLTPTMVTRDGAPFMAFGTPGGDSQEQWTLQFFLNHIDFGMNLQEALDAPTPSRAFPTKRWTSCDDAGHEIELVGDWANGKVMGIRWHADKGVIAGAASAKNTIGYAMAL</sequence>
<dbReference type="InterPro" id="IPR029055">
    <property type="entry name" value="Ntn_hydrolases_N"/>
</dbReference>
<proteinExistence type="predicted"/>